<comment type="caution">
    <text evidence="4">The sequence shown here is derived from an EMBL/GenBank/DDBJ whole genome shotgun (WGS) entry which is preliminary data.</text>
</comment>
<dbReference type="Proteomes" id="UP000037151">
    <property type="component" value="Unassembled WGS sequence"/>
</dbReference>
<dbReference type="PATRIC" id="fig|42234.21.peg.8466"/>
<dbReference type="AlphaFoldDB" id="A0A0L0JHU2"/>
<name>A0A0L0JHU2_9ACTN</name>
<evidence type="ECO:0000256" key="1">
    <source>
        <dbReference type="SAM" id="MobiDB-lite"/>
    </source>
</evidence>
<dbReference type="Gene3D" id="3.30.10.20">
    <property type="match status" value="1"/>
</dbReference>
<dbReference type="PROSITE" id="PS51257">
    <property type="entry name" value="PROKAR_LIPOPROTEIN"/>
    <property type="match status" value="1"/>
</dbReference>
<dbReference type="RefSeq" id="WP_050375151.1">
    <property type="nucleotide sequence ID" value="NZ_KQ257834.1"/>
</dbReference>
<accession>A0A0L0JHU2</accession>
<dbReference type="EMBL" id="JPPY01000229">
    <property type="protein sequence ID" value="KND25251.1"/>
    <property type="molecule type" value="Genomic_DNA"/>
</dbReference>
<gene>
    <name evidence="4" type="ORF">IQ63_41220</name>
</gene>
<reference evidence="5" key="1">
    <citation type="submission" date="2014-07" db="EMBL/GenBank/DDBJ databases">
        <title>Genome sequencing of plant-pathogenic Streptomyces species.</title>
        <authorList>
            <person name="Harrison J."/>
            <person name="Sapp M."/>
            <person name="Thwaites R."/>
            <person name="Studholme D.J."/>
        </authorList>
    </citation>
    <scope>NUCLEOTIDE SEQUENCE [LARGE SCALE GENOMIC DNA]</scope>
    <source>
        <strain evidence="5">NCPPB 4445</strain>
    </source>
</reference>
<dbReference type="InterPro" id="IPR005543">
    <property type="entry name" value="PASTA_dom"/>
</dbReference>
<sequence>MHQRTVMTVLAATGILALSACNPAASNSGSAKTSPAASAPGTPAPADTAKTGSASAKAGTLPEMKGKGLQAAQDQAQAAGFYNLTSHDALGRGRMQAFDRNWKVCSQTPAAGGHPTDTKVDFAAVKLEESCPAKDEGAVRQAGSTMPDFRGKSVKAARQALDSSTGITVKDVSGESRMILLESNWKVCTQNPKPGAKLDGQPVEFGAVKFGESC</sequence>
<proteinExistence type="predicted"/>
<evidence type="ECO:0000313" key="5">
    <source>
        <dbReference type="Proteomes" id="UP000037151"/>
    </source>
</evidence>
<protein>
    <recommendedName>
        <fullName evidence="3">PASTA domain-containing protein</fullName>
    </recommendedName>
</protein>
<dbReference type="CDD" id="cd06577">
    <property type="entry name" value="PASTA_pknB"/>
    <property type="match status" value="1"/>
</dbReference>
<dbReference type="PROSITE" id="PS51178">
    <property type="entry name" value="PASTA"/>
    <property type="match status" value="1"/>
</dbReference>
<evidence type="ECO:0000256" key="2">
    <source>
        <dbReference type="SAM" id="SignalP"/>
    </source>
</evidence>
<feature type="region of interest" description="Disordered" evidence="1">
    <location>
        <begin position="24"/>
        <end position="60"/>
    </location>
</feature>
<evidence type="ECO:0000259" key="3">
    <source>
        <dbReference type="PROSITE" id="PS51178"/>
    </source>
</evidence>
<dbReference type="Pfam" id="PF03793">
    <property type="entry name" value="PASTA"/>
    <property type="match status" value="1"/>
</dbReference>
<evidence type="ECO:0000313" key="4">
    <source>
        <dbReference type="EMBL" id="KND25251.1"/>
    </source>
</evidence>
<feature type="compositionally biased region" description="Low complexity" evidence="1">
    <location>
        <begin position="28"/>
        <end position="52"/>
    </location>
</feature>
<dbReference type="OrthoDB" id="4335972at2"/>
<feature type="domain" description="PASTA" evidence="3">
    <location>
        <begin position="140"/>
        <end position="209"/>
    </location>
</feature>
<organism evidence="4 5">
    <name type="scientific">Streptomyces acidiscabies</name>
    <dbReference type="NCBI Taxonomy" id="42234"/>
    <lineage>
        <taxon>Bacteria</taxon>
        <taxon>Bacillati</taxon>
        <taxon>Actinomycetota</taxon>
        <taxon>Actinomycetes</taxon>
        <taxon>Kitasatosporales</taxon>
        <taxon>Streptomycetaceae</taxon>
        <taxon>Streptomyces</taxon>
    </lineage>
</organism>
<keyword evidence="2" id="KW-0732">Signal</keyword>
<feature type="signal peptide" evidence="2">
    <location>
        <begin position="1"/>
        <end position="24"/>
    </location>
</feature>
<feature type="chain" id="PRO_5038542884" description="PASTA domain-containing protein" evidence="2">
    <location>
        <begin position="25"/>
        <end position="214"/>
    </location>
</feature>